<keyword evidence="5" id="KW-0539">Nucleus</keyword>
<proteinExistence type="predicted"/>
<protein>
    <submittedName>
        <fullName evidence="9">Uncharacterized protein LOC115746579 isoform X5</fullName>
    </submittedName>
</protein>
<evidence type="ECO:0000256" key="3">
    <source>
        <dbReference type="ARBA" id="ARBA00023125"/>
    </source>
</evidence>
<dbReference type="Proteomes" id="UP000827889">
    <property type="component" value="Chromosome 5"/>
</dbReference>
<keyword evidence="3" id="KW-0238">DNA-binding</keyword>
<feature type="region of interest" description="Disordered" evidence="6">
    <location>
        <begin position="476"/>
        <end position="497"/>
    </location>
</feature>
<evidence type="ECO:0000256" key="5">
    <source>
        <dbReference type="ARBA" id="ARBA00023242"/>
    </source>
</evidence>
<evidence type="ECO:0000256" key="2">
    <source>
        <dbReference type="ARBA" id="ARBA00023015"/>
    </source>
</evidence>
<comment type="subcellular location">
    <subcellularLocation>
        <location evidence="1">Nucleus</location>
    </subcellularLocation>
</comment>
<feature type="domain" description="NAC" evidence="7">
    <location>
        <begin position="22"/>
        <end position="164"/>
    </location>
</feature>
<evidence type="ECO:0000256" key="1">
    <source>
        <dbReference type="ARBA" id="ARBA00004123"/>
    </source>
</evidence>
<evidence type="ECO:0000259" key="7">
    <source>
        <dbReference type="PROSITE" id="PS51005"/>
    </source>
</evidence>
<evidence type="ECO:0000256" key="4">
    <source>
        <dbReference type="ARBA" id="ARBA00023163"/>
    </source>
</evidence>
<keyword evidence="4" id="KW-0804">Transcription</keyword>
<evidence type="ECO:0000313" key="8">
    <source>
        <dbReference type="Proteomes" id="UP000827889"/>
    </source>
</evidence>
<feature type="region of interest" description="Disordered" evidence="6">
    <location>
        <begin position="402"/>
        <end position="428"/>
    </location>
</feature>
<dbReference type="RefSeq" id="XP_048134816.1">
    <property type="nucleotide sequence ID" value="XM_048278859.1"/>
</dbReference>
<evidence type="ECO:0000256" key="6">
    <source>
        <dbReference type="SAM" id="MobiDB-lite"/>
    </source>
</evidence>
<reference evidence="9" key="1">
    <citation type="submission" date="2025-08" db="UniProtKB">
        <authorList>
            <consortium name="RefSeq"/>
        </authorList>
    </citation>
    <scope>IDENTIFICATION</scope>
    <source>
        <tissue evidence="9">Leaf</tissue>
    </source>
</reference>
<dbReference type="SUPFAM" id="SSF101941">
    <property type="entry name" value="NAC domain"/>
    <property type="match status" value="1"/>
</dbReference>
<dbReference type="InterPro" id="IPR036093">
    <property type="entry name" value="NAC_dom_sf"/>
</dbReference>
<evidence type="ECO:0000313" key="9">
    <source>
        <dbReference type="RefSeq" id="XP_048134816.1"/>
    </source>
</evidence>
<dbReference type="InterPro" id="IPR003441">
    <property type="entry name" value="NAC-dom"/>
</dbReference>
<dbReference type="PANTHER" id="PTHR31989">
    <property type="entry name" value="NAC DOMAIN-CONTAINING PROTEIN 82-RELATED"/>
    <property type="match status" value="1"/>
</dbReference>
<dbReference type="GeneID" id="115746579"/>
<feature type="compositionally biased region" description="Polar residues" evidence="6">
    <location>
        <begin position="402"/>
        <end position="413"/>
    </location>
</feature>
<feature type="compositionally biased region" description="Basic and acidic residues" evidence="6">
    <location>
        <begin position="487"/>
        <end position="497"/>
    </location>
</feature>
<sequence length="542" mass="61531">METRIYPMNFEVKEIALSLQQAIAGYGFRPTDEELINYLKSEVPGWRGSSCIIPTLESIYNTNPWDLPAKFNEKSIIPSKDQEWWFICPQSQNQRISRKTPCGFSWNITGKPKDIKARNDGKKIGSKKTLVFLGGVPTNWVIHEYHLLNNDLNRNYVLCHIMRRRDEEADNSTTESEHGANYLADLEWYLHQPDPEESFDEYLIQARMDSLIESSERSVMDFALDDGLTDEYIQLVSETSEEDEDVGYLLNGDLVDADFFHGDQMQTLYGQTPNLHNECPVLMENRRAQTMDSIHGVVPLEEKKGLVENKFSGSLVALKKPMAPPVRAAGVKYYGKDEVLRFGKVKQETAATSIKPEYIFFDETAARAKDGQISVMESRQTRMIGSLHGVVPLEQKKGIIQSKVNSSHASSAKSMELPKKPKIPRMPEPPRMYINEELWLRKVKKQESALRNVKTECVSFDKAAATAKVLKYREHRSASNLPRKAKSRESEHAREKANIVTALTSPTAKSTKSSTNPPRPNFVNVLVGIFLFFAVTCQVFNL</sequence>
<name>A0ABM3HDZ5_9MYRT</name>
<dbReference type="Gene3D" id="2.170.150.80">
    <property type="entry name" value="NAC domain"/>
    <property type="match status" value="1"/>
</dbReference>
<gene>
    <name evidence="9" type="primary">LOC115746579</name>
</gene>
<dbReference type="PROSITE" id="PS51005">
    <property type="entry name" value="NAC"/>
    <property type="match status" value="1"/>
</dbReference>
<dbReference type="Pfam" id="PF02365">
    <property type="entry name" value="NAM"/>
    <property type="match status" value="1"/>
</dbReference>
<accession>A0ABM3HDZ5</accession>
<organism evidence="8 9">
    <name type="scientific">Rhodamnia argentea</name>
    <dbReference type="NCBI Taxonomy" id="178133"/>
    <lineage>
        <taxon>Eukaryota</taxon>
        <taxon>Viridiplantae</taxon>
        <taxon>Streptophyta</taxon>
        <taxon>Embryophyta</taxon>
        <taxon>Tracheophyta</taxon>
        <taxon>Spermatophyta</taxon>
        <taxon>Magnoliopsida</taxon>
        <taxon>eudicotyledons</taxon>
        <taxon>Gunneridae</taxon>
        <taxon>Pentapetalae</taxon>
        <taxon>rosids</taxon>
        <taxon>malvids</taxon>
        <taxon>Myrtales</taxon>
        <taxon>Myrtaceae</taxon>
        <taxon>Myrtoideae</taxon>
        <taxon>Myrteae</taxon>
        <taxon>Australasian group</taxon>
        <taxon>Rhodamnia</taxon>
    </lineage>
</organism>
<keyword evidence="8" id="KW-1185">Reference proteome</keyword>
<keyword evidence="2" id="KW-0805">Transcription regulation</keyword>